<dbReference type="OrthoDB" id="9776955at2"/>
<feature type="chain" id="PRO_5021774896" evidence="1">
    <location>
        <begin position="24"/>
        <end position="327"/>
    </location>
</feature>
<dbReference type="CDD" id="cd06325">
    <property type="entry name" value="PBP1_ABC_unchar_transporter"/>
    <property type="match status" value="1"/>
</dbReference>
<dbReference type="PANTHER" id="PTHR35271">
    <property type="entry name" value="ABC TRANSPORTER, SUBSTRATE-BINDING LIPOPROTEIN-RELATED"/>
    <property type="match status" value="1"/>
</dbReference>
<name>A0A512NG71_9HYPH</name>
<proteinExistence type="predicted"/>
<keyword evidence="1" id="KW-0732">Signal</keyword>
<organism evidence="2 3">
    <name type="scientific">Reyranella soli</name>
    <dbReference type="NCBI Taxonomy" id="1230389"/>
    <lineage>
        <taxon>Bacteria</taxon>
        <taxon>Pseudomonadati</taxon>
        <taxon>Pseudomonadota</taxon>
        <taxon>Alphaproteobacteria</taxon>
        <taxon>Hyphomicrobiales</taxon>
        <taxon>Reyranellaceae</taxon>
        <taxon>Reyranella</taxon>
    </lineage>
</organism>
<dbReference type="PANTHER" id="PTHR35271:SF1">
    <property type="entry name" value="ABC TRANSPORTER, SUBSTRATE-BINDING LIPOPROTEIN"/>
    <property type="match status" value="1"/>
</dbReference>
<dbReference type="EMBL" id="BKAJ01000090">
    <property type="protein sequence ID" value="GEP57953.1"/>
    <property type="molecule type" value="Genomic_DNA"/>
</dbReference>
<accession>A0A512NG71</accession>
<evidence type="ECO:0000313" key="3">
    <source>
        <dbReference type="Proteomes" id="UP000321058"/>
    </source>
</evidence>
<dbReference type="Pfam" id="PF04392">
    <property type="entry name" value="ABC_sub_bind"/>
    <property type="match status" value="1"/>
</dbReference>
<evidence type="ECO:0000256" key="1">
    <source>
        <dbReference type="SAM" id="SignalP"/>
    </source>
</evidence>
<dbReference type="SUPFAM" id="SSF53822">
    <property type="entry name" value="Periplasmic binding protein-like I"/>
    <property type="match status" value="1"/>
</dbReference>
<gene>
    <name evidence="2" type="ORF">RSO01_51190</name>
</gene>
<reference evidence="2 3" key="1">
    <citation type="submission" date="2019-07" db="EMBL/GenBank/DDBJ databases">
        <title>Whole genome shotgun sequence of Reyranella soli NBRC 108950.</title>
        <authorList>
            <person name="Hosoyama A."/>
            <person name="Uohara A."/>
            <person name="Ohji S."/>
            <person name="Ichikawa N."/>
        </authorList>
    </citation>
    <scope>NUCLEOTIDE SEQUENCE [LARGE SCALE GENOMIC DNA]</scope>
    <source>
        <strain evidence="2 3">NBRC 108950</strain>
    </source>
</reference>
<dbReference type="AlphaFoldDB" id="A0A512NG71"/>
<keyword evidence="3" id="KW-1185">Reference proteome</keyword>
<dbReference type="RefSeq" id="WP_147152718.1">
    <property type="nucleotide sequence ID" value="NZ_BKAJ01000090.1"/>
</dbReference>
<dbReference type="Gene3D" id="3.40.50.2300">
    <property type="match status" value="2"/>
</dbReference>
<feature type="signal peptide" evidence="1">
    <location>
        <begin position="1"/>
        <end position="23"/>
    </location>
</feature>
<dbReference type="InterPro" id="IPR028082">
    <property type="entry name" value="Peripla_BP_I"/>
</dbReference>
<protein>
    <submittedName>
        <fullName evidence="2">ABC transporter substrate-binding protein</fullName>
    </submittedName>
</protein>
<dbReference type="InterPro" id="IPR007487">
    <property type="entry name" value="ABC_transpt-TYRBP-like"/>
</dbReference>
<sequence length="327" mass="34785">MRRRDFTTMVGGMALACARPATAQTSAKTWRLGTLSPGAPISENSPNGKVLLATLAQHGYTLGGNLTYEARAAAGQIAKIPPLLQDLKASGVDAIVAIGYPPALAAKTTGIPTVVAFGVGDPVATGLIDSLAHPGGSITGISDMAGPLSAKRLSLLKELAPKTSRVAMLWNRDDLGMSLRYEASAAVARSLDITVQPLGVREPDDFEGVFEAMNRQPPDAILMVSDSLTTLNRKRVFDYAAAKRLPAIYEYDFLVRDGGLMSYGSDLAESFDRAAALVDRIFKGAKPSELPFEQPTRYPFVINLKTAKAMGLEIPPNVLARADEVIE</sequence>
<dbReference type="Proteomes" id="UP000321058">
    <property type="component" value="Unassembled WGS sequence"/>
</dbReference>
<evidence type="ECO:0000313" key="2">
    <source>
        <dbReference type="EMBL" id="GEP57953.1"/>
    </source>
</evidence>
<dbReference type="PROSITE" id="PS51257">
    <property type="entry name" value="PROKAR_LIPOPROTEIN"/>
    <property type="match status" value="1"/>
</dbReference>
<comment type="caution">
    <text evidence="2">The sequence shown here is derived from an EMBL/GenBank/DDBJ whole genome shotgun (WGS) entry which is preliminary data.</text>
</comment>